<keyword evidence="2" id="KW-1185">Reference proteome</keyword>
<organism evidence="1 2">
    <name type="scientific">Aspergillus sclerotiicarbonarius (strain CBS 121057 / IBT 28362)</name>
    <dbReference type="NCBI Taxonomy" id="1448318"/>
    <lineage>
        <taxon>Eukaryota</taxon>
        <taxon>Fungi</taxon>
        <taxon>Dikarya</taxon>
        <taxon>Ascomycota</taxon>
        <taxon>Pezizomycotina</taxon>
        <taxon>Eurotiomycetes</taxon>
        <taxon>Eurotiomycetidae</taxon>
        <taxon>Eurotiales</taxon>
        <taxon>Aspergillaceae</taxon>
        <taxon>Aspergillus</taxon>
        <taxon>Aspergillus subgen. Circumdati</taxon>
    </lineage>
</organism>
<dbReference type="EMBL" id="KZ826315">
    <property type="protein sequence ID" value="PYI12299.1"/>
    <property type="molecule type" value="Genomic_DNA"/>
</dbReference>
<dbReference type="VEuPathDB" id="FungiDB:BO78DRAFT_1177"/>
<dbReference type="Proteomes" id="UP000248423">
    <property type="component" value="Unassembled WGS sequence"/>
</dbReference>
<name>A0A319F7R7_ASPSB</name>
<evidence type="ECO:0000313" key="2">
    <source>
        <dbReference type="Proteomes" id="UP000248423"/>
    </source>
</evidence>
<dbReference type="AlphaFoldDB" id="A0A319F7R7"/>
<accession>A0A319F7R7</accession>
<sequence length="182" mass="20557">MTLLPNTMRKVLGKNIRFAFSRQGSSWFSHPMKTSPTSHLFPLPRKIHNPRPRHTRSIHMNAMPSRHHVPITHSFNTYSQGSILCVGDESTITSVLITPGFTTQHNTIIPQCTSTQLTSAKHHHHHQPTNQPIYQPGYISIFPRFPPHNGSIKNALVSCKDKAEYGVEMRMDVTHPLPTTGK</sequence>
<evidence type="ECO:0000313" key="1">
    <source>
        <dbReference type="EMBL" id="PYI12299.1"/>
    </source>
</evidence>
<gene>
    <name evidence="1" type="ORF">BO78DRAFT_1177</name>
</gene>
<proteinExistence type="predicted"/>
<reference evidence="1 2" key="1">
    <citation type="submission" date="2018-02" db="EMBL/GenBank/DDBJ databases">
        <title>The genomes of Aspergillus section Nigri reveals drivers in fungal speciation.</title>
        <authorList>
            <consortium name="DOE Joint Genome Institute"/>
            <person name="Vesth T.C."/>
            <person name="Nybo J."/>
            <person name="Theobald S."/>
            <person name="Brandl J."/>
            <person name="Frisvad J.C."/>
            <person name="Nielsen K.F."/>
            <person name="Lyhne E.K."/>
            <person name="Kogle M.E."/>
            <person name="Kuo A."/>
            <person name="Riley R."/>
            <person name="Clum A."/>
            <person name="Nolan M."/>
            <person name="Lipzen A."/>
            <person name="Salamov A."/>
            <person name="Henrissat B."/>
            <person name="Wiebenga A."/>
            <person name="De vries R.P."/>
            <person name="Grigoriev I.V."/>
            <person name="Mortensen U.H."/>
            <person name="Andersen M.R."/>
            <person name="Baker S.E."/>
        </authorList>
    </citation>
    <scope>NUCLEOTIDE SEQUENCE [LARGE SCALE GENOMIC DNA]</scope>
    <source>
        <strain evidence="1 2">CBS 121057</strain>
    </source>
</reference>
<protein>
    <submittedName>
        <fullName evidence="1">Uncharacterized protein</fullName>
    </submittedName>
</protein>